<evidence type="ECO:0000313" key="1">
    <source>
        <dbReference type="EMBL" id="MBG3875698.1"/>
    </source>
</evidence>
<comment type="caution">
    <text evidence="1">The sequence shown here is derived from an EMBL/GenBank/DDBJ whole genome shotgun (WGS) entry which is preliminary data.</text>
</comment>
<name>A0ABS0J1Q4_9BACT</name>
<reference evidence="1 2" key="1">
    <citation type="submission" date="2019-08" db="EMBL/GenBank/DDBJ databases">
        <authorList>
            <person name="Luo N."/>
        </authorList>
    </citation>
    <scope>NUCLEOTIDE SEQUENCE [LARGE SCALE GENOMIC DNA]</scope>
    <source>
        <strain evidence="1 2">NCIMB 9442</strain>
    </source>
</reference>
<evidence type="ECO:0000313" key="2">
    <source>
        <dbReference type="Proteomes" id="UP001194469"/>
    </source>
</evidence>
<accession>A0ABS0J1Q4</accession>
<organism evidence="1 2">
    <name type="scientific">Nitratidesulfovibrio oxamicus</name>
    <dbReference type="NCBI Taxonomy" id="32016"/>
    <lineage>
        <taxon>Bacteria</taxon>
        <taxon>Pseudomonadati</taxon>
        <taxon>Thermodesulfobacteriota</taxon>
        <taxon>Desulfovibrionia</taxon>
        <taxon>Desulfovibrionales</taxon>
        <taxon>Desulfovibrionaceae</taxon>
        <taxon>Nitratidesulfovibrio</taxon>
    </lineage>
</organism>
<feature type="non-terminal residue" evidence="1">
    <location>
        <position position="51"/>
    </location>
</feature>
<gene>
    <name evidence="1" type="ORF">FVW20_01310</name>
</gene>
<sequence length="51" mass="5056">MTTEAKICQGPHTGGLGPSSLDELVARVAVCGARPRIALAACAEAHALGAL</sequence>
<proteinExistence type="predicted"/>
<protein>
    <submittedName>
        <fullName evidence="1">Phosphate butyryltransferase</fullName>
    </submittedName>
</protein>
<dbReference type="EMBL" id="VRYY01000026">
    <property type="protein sequence ID" value="MBG3875698.1"/>
    <property type="molecule type" value="Genomic_DNA"/>
</dbReference>
<dbReference type="Proteomes" id="UP001194469">
    <property type="component" value="Unassembled WGS sequence"/>
</dbReference>
<keyword evidence="2" id="KW-1185">Reference proteome</keyword>